<dbReference type="GeneID" id="2944045"/>
<accession>Q6B8P9</accession>
<gene>
    <name evidence="2" type="primary">ORF220</name>
    <name evidence="2" type="ordered locus">Grc000155</name>
</gene>
<keyword evidence="2" id="KW-0934">Plastid</keyword>
<organism evidence="2">
    <name type="scientific">Gracilaria tenuistipitata var. liui</name>
    <name type="common">Red alga</name>
    <dbReference type="NCBI Taxonomy" id="285951"/>
    <lineage>
        <taxon>Eukaryota</taxon>
        <taxon>Rhodophyta</taxon>
        <taxon>Florideophyceae</taxon>
        <taxon>Rhodymeniophycidae</taxon>
        <taxon>Gracilariales</taxon>
        <taxon>Gracilariaceae</taxon>
        <taxon>Gracilaria</taxon>
        <taxon>Gracilaria tenuistipitata</taxon>
    </lineage>
</organism>
<dbReference type="Gene3D" id="3.10.20.310">
    <property type="entry name" value="membrane protein fhac"/>
    <property type="match status" value="1"/>
</dbReference>
<keyword evidence="1" id="KW-0732">Signal</keyword>
<feature type="chain" id="PRO_5004270855" evidence="1">
    <location>
        <begin position="26"/>
        <end position="220"/>
    </location>
</feature>
<geneLocation type="chloroplast" evidence="2"/>
<evidence type="ECO:0000256" key="1">
    <source>
        <dbReference type="SAM" id="SignalP"/>
    </source>
</evidence>
<dbReference type="EMBL" id="AY673996">
    <property type="protein sequence ID" value="AAT79736.1"/>
    <property type="molecule type" value="Genomic_DNA"/>
</dbReference>
<feature type="signal peptide" evidence="1">
    <location>
        <begin position="1"/>
        <end position="25"/>
    </location>
</feature>
<name>Q6B8P9_GRATL</name>
<reference evidence="2" key="1">
    <citation type="journal article" date="2004" name="J. Mol. Evol.">
        <title>Comparative analysis of the complete plastid genome sequence of the red alga Gracilaria tenuistipitata var. liui provides insights into the evolution of rhodoplasts and their relationship to other plastids.</title>
        <authorList>
            <person name="Hagopian J."/>
            <person name="Reis M."/>
            <person name="Kitajima J."/>
            <person name="Bhattacharya D."/>
            <person name="Oliveira M."/>
        </authorList>
    </citation>
    <scope>NUCLEOTIDE SEQUENCE [LARGE SCALE GENOMIC DNA]</scope>
</reference>
<dbReference type="AlphaFoldDB" id="Q6B8P9"/>
<sequence>MPFFLFHLILTITSLFSHNCKKTHSVNYYAMVSNLYFKKILKANKFSSTHVKINKCNRYLLYKMQSFKENSYNKPENFNLKKTDLYKYICILQNSGCISSITRYTIFYPKYKQSIFNINIYPVINKINILKYKKLKICSKFLEKLFKKQLGLPKNYLLIDSIINKIHAWYVLQGYHWSSINIYNKHKANEMHIVINEGKIYRIYLKCKTKQLKKNMKSIN</sequence>
<proteinExistence type="predicted"/>
<keyword evidence="2" id="KW-0150">Chloroplast</keyword>
<evidence type="ECO:0000313" key="2">
    <source>
        <dbReference type="EMBL" id="AAT79736.1"/>
    </source>
</evidence>
<dbReference type="RefSeq" id="YP_063661.1">
    <property type="nucleotide sequence ID" value="NC_006137.1"/>
</dbReference>
<protein>
    <submittedName>
        <fullName evidence="2">Hypothetical plastid protein</fullName>
    </submittedName>
</protein>